<evidence type="ECO:0000313" key="2">
    <source>
        <dbReference type="EMBL" id="CAD9085133.1"/>
    </source>
</evidence>
<protein>
    <submittedName>
        <fullName evidence="2">Uncharacterized protein</fullName>
    </submittedName>
</protein>
<sequence length="208" mass="24669">MSTTIKARLQSELSWDTIESMTKYQSNKREKPHLWSREEIYVLLRAIQKEGWSHLIELSDSQFETLLARNDIQAMLPKICQSLKEVKLQFADVIKYRGMHPAESMPVKSMFHVPVSDEEKEILVEALEDVPSGTPNRFVTILQKFDFHESRIPTDLKYVVDNMRKREGDKKRKRHGQERSEKRKTAQAIETRKQQKKRRKREERIDMS</sequence>
<name>A0A7S1PIU3_9EUKA</name>
<dbReference type="AlphaFoldDB" id="A0A7S1PIU3"/>
<reference evidence="2" key="1">
    <citation type="submission" date="2021-01" db="EMBL/GenBank/DDBJ databases">
        <authorList>
            <person name="Corre E."/>
            <person name="Pelletier E."/>
            <person name="Niang G."/>
            <person name="Scheremetjew M."/>
            <person name="Finn R."/>
            <person name="Kale V."/>
            <person name="Holt S."/>
            <person name="Cochrane G."/>
            <person name="Meng A."/>
            <person name="Brown T."/>
            <person name="Cohen L."/>
        </authorList>
    </citation>
    <scope>NUCLEOTIDE SEQUENCE</scope>
    <source>
        <strain evidence="2">WS</strain>
    </source>
</reference>
<feature type="region of interest" description="Disordered" evidence="1">
    <location>
        <begin position="163"/>
        <end position="208"/>
    </location>
</feature>
<evidence type="ECO:0000256" key="1">
    <source>
        <dbReference type="SAM" id="MobiDB-lite"/>
    </source>
</evidence>
<accession>A0A7S1PIU3</accession>
<gene>
    <name evidence="2" type="ORF">PCOS0759_LOCUS8387</name>
</gene>
<organism evidence="2">
    <name type="scientific">Percolomonas cosmopolitus</name>
    <dbReference type="NCBI Taxonomy" id="63605"/>
    <lineage>
        <taxon>Eukaryota</taxon>
        <taxon>Discoba</taxon>
        <taxon>Heterolobosea</taxon>
        <taxon>Tetramitia</taxon>
        <taxon>Eutetramitia</taxon>
        <taxon>Percolomonadidae</taxon>
        <taxon>Percolomonas</taxon>
    </lineage>
</organism>
<proteinExistence type="predicted"/>
<dbReference type="EMBL" id="HBGD01010229">
    <property type="protein sequence ID" value="CAD9085133.1"/>
    <property type="molecule type" value="Transcribed_RNA"/>
</dbReference>